<protein>
    <submittedName>
        <fullName evidence="2">ZYBA0S07-02894g1_1</fullName>
    </submittedName>
</protein>
<proteinExistence type="predicted"/>
<sequence length="325" mass="36716">MLLNPVSCGPHSGKYSLHRSRGRSQFTRTYAQHQSPSLPKVDRGRRPRHASSASSTSSDSGSSHVSPSMKAVISQVGIPPQYIQRKKRLLDDPLNTTANSVPMGVPQIFRLQDLDLETEFEPSEVEPYPPMYERPKRTRKRSYCRELCELEAWPDSISTSTSPSVVLPDRRPRQPGLNPHFLKLYAIETSSRQGQTLPSINIDESLLRQLSYQDLRRINVSTPHASSQAIRLALATRKKLWTEMVIPQRQDLYGEGIPQNKRFLLTEMPTQGGQGSLLRLESDVKPWLRQENGTMLRPCGTLKIGAGRPDVQYVVKGWCDERFAS</sequence>
<dbReference type="OrthoDB" id="4088353at2759"/>
<keyword evidence="3" id="KW-1185">Reference proteome</keyword>
<gene>
    <name evidence="2" type="ORF">BN860_02894g</name>
</gene>
<evidence type="ECO:0000313" key="3">
    <source>
        <dbReference type="Proteomes" id="UP000019375"/>
    </source>
</evidence>
<dbReference type="Proteomes" id="UP000019375">
    <property type="component" value="Unassembled WGS sequence"/>
</dbReference>
<accession>A0A8J2TAG9</accession>
<feature type="region of interest" description="Disordered" evidence="1">
    <location>
        <begin position="1"/>
        <end position="68"/>
    </location>
</feature>
<organism evidence="2 3">
    <name type="scientific">Zygosaccharomyces bailii (strain CLIB 213 / ATCC 58445 / CBS 680 / BCRC 21525 / NBRC 1098 / NCYC 1416 / NRRL Y-2227)</name>
    <dbReference type="NCBI Taxonomy" id="1333698"/>
    <lineage>
        <taxon>Eukaryota</taxon>
        <taxon>Fungi</taxon>
        <taxon>Dikarya</taxon>
        <taxon>Ascomycota</taxon>
        <taxon>Saccharomycotina</taxon>
        <taxon>Saccharomycetes</taxon>
        <taxon>Saccharomycetales</taxon>
        <taxon>Saccharomycetaceae</taxon>
        <taxon>Zygosaccharomyces</taxon>
    </lineage>
</organism>
<name>A0A8J2TAG9_ZYGB2</name>
<evidence type="ECO:0000313" key="2">
    <source>
        <dbReference type="EMBL" id="CDF90519.1"/>
    </source>
</evidence>
<evidence type="ECO:0000256" key="1">
    <source>
        <dbReference type="SAM" id="MobiDB-lite"/>
    </source>
</evidence>
<feature type="compositionally biased region" description="Low complexity" evidence="1">
    <location>
        <begin position="51"/>
        <end position="68"/>
    </location>
</feature>
<reference evidence="3" key="1">
    <citation type="journal article" date="2013" name="Genome Announc.">
        <title>Genome sequence of the food spoilage yeast Zygosaccharomyces bailii CLIB 213(T).</title>
        <authorList>
            <person name="Galeote V."/>
            <person name="Bigey F."/>
            <person name="Devillers H."/>
            <person name="Neuveglise C."/>
            <person name="Dequin S."/>
        </authorList>
    </citation>
    <scope>NUCLEOTIDE SEQUENCE [LARGE SCALE GENOMIC DNA]</scope>
    <source>
        <strain evidence="3">CLIB 213 / ATCC 58445 / CBS 680 / CCRC 21525 / NBRC 1098 / NCYC 1416 / NRRL Y-2227</strain>
    </source>
</reference>
<dbReference type="EMBL" id="HG316460">
    <property type="protein sequence ID" value="CDF90519.1"/>
    <property type="molecule type" value="Genomic_DNA"/>
</dbReference>
<dbReference type="AlphaFoldDB" id="A0A8J2TAG9"/>
<feature type="compositionally biased region" description="Polar residues" evidence="1">
    <location>
        <begin position="23"/>
        <end position="37"/>
    </location>
</feature>